<dbReference type="Gene3D" id="2.30.30.940">
    <property type="match status" value="1"/>
</dbReference>
<reference evidence="2 3" key="1">
    <citation type="journal article" date="2019" name="Int. J. Syst. Evol. Microbiol.">
        <title>The Global Catalogue of Microorganisms (GCM) 10K type strain sequencing project: providing services to taxonomists for standard genome sequencing and annotation.</title>
        <authorList>
            <consortium name="The Broad Institute Genomics Platform"/>
            <consortium name="The Broad Institute Genome Sequencing Center for Infectious Disease"/>
            <person name="Wu L."/>
            <person name="Ma J."/>
        </authorList>
    </citation>
    <scope>NUCLEOTIDE SEQUENCE [LARGE SCALE GENOMIC DNA]</scope>
    <source>
        <strain evidence="2 3">JCM 16240</strain>
    </source>
</reference>
<name>A0ABN0TSH3_9BURK</name>
<dbReference type="RefSeq" id="WP_343821014.1">
    <property type="nucleotide sequence ID" value="NZ_BAAAFN010000013.1"/>
</dbReference>
<evidence type="ECO:0000259" key="1">
    <source>
        <dbReference type="Pfam" id="PF08751"/>
    </source>
</evidence>
<dbReference type="NCBIfam" id="TIGR02686">
    <property type="entry name" value="relax_trwC"/>
    <property type="match status" value="1"/>
</dbReference>
<dbReference type="SUPFAM" id="SSF55464">
    <property type="entry name" value="Origin of replication-binding domain, RBD-like"/>
    <property type="match status" value="1"/>
</dbReference>
<sequence>MISHSQIYRARAALATHYYADQADDYYSRDGSAATWQGEGARRLGAVGAIDPARFKAMLQGDFGHGITASQSVRKDAKARAALDLTFGAPKSITLQALIGGDERLIQANDDALATALGYVEQHLAMGRRKENGKSRVEHTGNLIIAKFRHETARPTEDAAPDPHLHVHALLMNLTQRADGQWVALSNEQIFQLLRVTDSIYQATLERNVRALGYAVRHEKNHIELAHISREQIEFFSKRSAGITAELAARGISRDQAPHALRQGITLTHRQQKTQTYSRAELQQEWQTAAQAIGMRFDQAGLQTAIQPRQNTRDTRKASDLVAQASLDWAIQHLAERESVMPLADLLQSAVRHAGGHTDVTAIQSAIQARIQAGALIQEAPHYRSTQDMKATPMTRDGWAAEVVRLRGTLQNAALQLIDQAITQGRLLMESPRYATRKAYEAESRILAAEASGRRAWQAPIASTVAESGLDKRLTPGQREAVMLIASDTDQISGIQGLAGTGKSFALQNAQTILQQHGHSLVALAPYGGMVRNLRKDGVPANTVASILAARDKRPFTSQLGPQTVVVIDEAGVVPVRQMDRLLALIQPTGAKVVLLGDTAQTKAIEAGRAFAMLQEHGMKTVLMGDIQRQRSERLRQAVQLAAHGQASRSLPLLDRVLTIPDQFSVDGHGQKTRDSSARYEAIAQAYVGLPTDQQASTIVVTGTNASRQAINARIHALRGLEGKGQRCQLLARHDTTRAERSVARYYTVGDIVVPERDYQCGLKRGELYRVTGIPRHDRITVQAVNPGASKSESIELIPRTMGKLSVYHLNESELSVGDQVRITRNDAQHDLVNGQLAKVVAIEASAVTIETGDKSITLPTDRPLHLDYAYTTTAHSAQGLTCDRVLYNAESFSRTTAQDTYYVSISRERHEVVVFTDDADKLPERVDRLGVKGLAHDLLPVTNNELAPNRNALSQAQSPTEAELEIEQ</sequence>
<feature type="domain" description="TrwC relaxase" evidence="1">
    <location>
        <begin position="15"/>
        <end position="292"/>
    </location>
</feature>
<comment type="caution">
    <text evidence="2">The sequence shown here is derived from an EMBL/GenBank/DDBJ whole genome shotgun (WGS) entry which is preliminary data.</text>
</comment>
<dbReference type="Proteomes" id="UP001501176">
    <property type="component" value="Unassembled WGS sequence"/>
</dbReference>
<dbReference type="Pfam" id="PF13604">
    <property type="entry name" value="AAA_30"/>
    <property type="match status" value="1"/>
</dbReference>
<evidence type="ECO:0000313" key="2">
    <source>
        <dbReference type="EMBL" id="GAA0228985.1"/>
    </source>
</evidence>
<dbReference type="Gene3D" id="3.40.50.300">
    <property type="entry name" value="P-loop containing nucleotide triphosphate hydrolases"/>
    <property type="match status" value="1"/>
</dbReference>
<dbReference type="InterPro" id="IPR014059">
    <property type="entry name" value="TraI/TrwC_relax"/>
</dbReference>
<keyword evidence="3" id="KW-1185">Reference proteome</keyword>
<accession>A0ABN0TSH3</accession>
<dbReference type="SUPFAM" id="SSF52540">
    <property type="entry name" value="P-loop containing nucleoside triphosphate hydrolases"/>
    <property type="match status" value="2"/>
</dbReference>
<dbReference type="Pfam" id="PF08751">
    <property type="entry name" value="TrwC"/>
    <property type="match status" value="1"/>
</dbReference>
<organism evidence="2 3">
    <name type="scientific">Castellaniella daejeonensis</name>
    <dbReference type="NCBI Taxonomy" id="659013"/>
    <lineage>
        <taxon>Bacteria</taxon>
        <taxon>Pseudomonadati</taxon>
        <taxon>Pseudomonadota</taxon>
        <taxon>Betaproteobacteria</taxon>
        <taxon>Burkholderiales</taxon>
        <taxon>Alcaligenaceae</taxon>
        <taxon>Castellaniella</taxon>
    </lineage>
</organism>
<protein>
    <submittedName>
        <fullName evidence="2">MobF family relaxase</fullName>
    </submittedName>
</protein>
<proteinExistence type="predicted"/>
<dbReference type="InterPro" id="IPR014862">
    <property type="entry name" value="TrwC"/>
</dbReference>
<dbReference type="EMBL" id="BAAAFN010000013">
    <property type="protein sequence ID" value="GAA0228985.1"/>
    <property type="molecule type" value="Genomic_DNA"/>
</dbReference>
<gene>
    <name evidence="2" type="primary">mobF_2</name>
    <name evidence="2" type="ORF">GCM10009125_17470</name>
</gene>
<dbReference type="NCBIfam" id="NF041492">
    <property type="entry name" value="MobF"/>
    <property type="match status" value="1"/>
</dbReference>
<dbReference type="InterPro" id="IPR027417">
    <property type="entry name" value="P-loop_NTPase"/>
</dbReference>
<evidence type="ECO:0000313" key="3">
    <source>
        <dbReference type="Proteomes" id="UP001501176"/>
    </source>
</evidence>